<gene>
    <name evidence="6" type="ORF">F3N42_03005</name>
</gene>
<protein>
    <recommendedName>
        <fullName evidence="5">HIG1 domain-containing protein</fullName>
    </recommendedName>
</protein>
<dbReference type="InterPro" id="IPR007667">
    <property type="entry name" value="Hypoxia_induced_domain"/>
</dbReference>
<evidence type="ECO:0000256" key="2">
    <source>
        <dbReference type="ARBA" id="ARBA00022989"/>
    </source>
</evidence>
<name>A0A5N0TGS8_9GAMM</name>
<organism evidence="6 7">
    <name type="scientific">Marinihelvus fidelis</name>
    <dbReference type="NCBI Taxonomy" id="2613842"/>
    <lineage>
        <taxon>Bacteria</taxon>
        <taxon>Pseudomonadati</taxon>
        <taxon>Pseudomonadota</taxon>
        <taxon>Gammaproteobacteria</taxon>
        <taxon>Chromatiales</taxon>
        <taxon>Wenzhouxiangellaceae</taxon>
        <taxon>Marinihelvus</taxon>
    </lineage>
</organism>
<evidence type="ECO:0000313" key="7">
    <source>
        <dbReference type="Proteomes" id="UP000325372"/>
    </source>
</evidence>
<evidence type="ECO:0000313" key="6">
    <source>
        <dbReference type="EMBL" id="KAA9133337.1"/>
    </source>
</evidence>
<evidence type="ECO:0000256" key="1">
    <source>
        <dbReference type="ARBA" id="ARBA00022692"/>
    </source>
</evidence>
<dbReference type="PROSITE" id="PS51503">
    <property type="entry name" value="HIG1"/>
    <property type="match status" value="1"/>
</dbReference>
<dbReference type="RefSeq" id="WP_150862896.1">
    <property type="nucleotide sequence ID" value="NZ_VYXP01000002.1"/>
</dbReference>
<keyword evidence="3 4" id="KW-0472">Membrane</keyword>
<comment type="caution">
    <text evidence="6">The sequence shown here is derived from an EMBL/GenBank/DDBJ whole genome shotgun (WGS) entry which is preliminary data.</text>
</comment>
<dbReference type="Proteomes" id="UP000325372">
    <property type="component" value="Unassembled WGS sequence"/>
</dbReference>
<keyword evidence="1 4" id="KW-0812">Transmembrane</keyword>
<reference evidence="6 7" key="1">
    <citation type="submission" date="2019-09" db="EMBL/GenBank/DDBJ databases">
        <title>Wenzhouxiangella sp. Genome sequencing and assembly.</title>
        <authorList>
            <person name="Zhang R."/>
        </authorList>
    </citation>
    <scope>NUCLEOTIDE SEQUENCE [LARGE SCALE GENOMIC DNA]</scope>
    <source>
        <strain evidence="6 7">W260</strain>
    </source>
</reference>
<feature type="transmembrane region" description="Helical" evidence="4">
    <location>
        <begin position="39"/>
        <end position="61"/>
    </location>
</feature>
<keyword evidence="7" id="KW-1185">Reference proteome</keyword>
<keyword evidence="2 4" id="KW-1133">Transmembrane helix</keyword>
<evidence type="ECO:0000256" key="3">
    <source>
        <dbReference type="ARBA" id="ARBA00023136"/>
    </source>
</evidence>
<proteinExistence type="predicted"/>
<feature type="transmembrane region" description="Helical" evidence="4">
    <location>
        <begin position="6"/>
        <end position="27"/>
    </location>
</feature>
<evidence type="ECO:0000256" key="4">
    <source>
        <dbReference type="SAM" id="Phobius"/>
    </source>
</evidence>
<dbReference type="AlphaFoldDB" id="A0A5N0TGS8"/>
<dbReference type="EMBL" id="VYXP01000002">
    <property type="protein sequence ID" value="KAA9133337.1"/>
    <property type="molecule type" value="Genomic_DNA"/>
</dbReference>
<accession>A0A5N0TGS8</accession>
<sequence>MDVLTFIIIFALLAVVASLLFGLVSMGQGGRFDKKYGTGFMWARVGFQAGAVLLLLVALALRS</sequence>
<evidence type="ECO:0000259" key="5">
    <source>
        <dbReference type="PROSITE" id="PS51503"/>
    </source>
</evidence>
<feature type="domain" description="HIG1" evidence="5">
    <location>
        <begin position="1"/>
        <end position="63"/>
    </location>
</feature>